<dbReference type="EMBL" id="CP004049">
    <property type="protein sequence ID" value="AGI84760.1"/>
    <property type="molecule type" value="Genomic_DNA"/>
</dbReference>
<dbReference type="HOGENOM" id="CLU_054902_1_1_2"/>
<dbReference type="OrthoDB" id="4822at2157"/>
<dbReference type="RefSeq" id="WP_015503909.1">
    <property type="nucleotide sequence ID" value="NC_020913.1"/>
</dbReference>
<dbReference type="InParanoid" id="M9SB96"/>
<keyword evidence="2" id="KW-0378">Hydrolase</keyword>
<dbReference type="KEGG" id="max:MMALV_00030"/>
<keyword evidence="1" id="KW-0472">Membrane</keyword>
<gene>
    <name evidence="2" type="ORF">MMALV_00030</name>
</gene>
<keyword evidence="3" id="KW-1185">Reference proteome</keyword>
<accession>M9SB96</accession>
<dbReference type="EC" id="3.4.21.89" evidence="2"/>
<dbReference type="GO" id="GO:0009003">
    <property type="term" value="F:signal peptidase activity"/>
    <property type="evidence" value="ECO:0007669"/>
    <property type="project" value="UniProtKB-EC"/>
</dbReference>
<dbReference type="GeneID" id="41320808"/>
<keyword evidence="1" id="KW-0812">Transmembrane</keyword>
<evidence type="ECO:0000313" key="2">
    <source>
        <dbReference type="EMBL" id="AGI84760.1"/>
    </source>
</evidence>
<protein>
    <submittedName>
        <fullName evidence="2">Signal peptidase I</fullName>
        <ecNumber evidence="2">3.4.21.89</ecNumber>
    </submittedName>
</protein>
<feature type="transmembrane region" description="Helical" evidence="1">
    <location>
        <begin position="241"/>
        <end position="262"/>
    </location>
</feature>
<sequence length="273" mass="29702">MKKDTRNFVIVLAVLVAILVGGNIAVRESSGVDPPFTVVESQSMQHGNGSEIGIIDTGDMVLVKSPSKTDIVSYVEGYHSGYRSFGEYGSVIVYERSVGNPVIHRAILWLESNGDGTWSAESLKYYTDDGSETGTRMWSCSLYNDYLNMSGTLTLYDVGYAGKIVSINLDTLDNGRSGYLTMGDNAVTNRGFDQVIGVYGDLVAVENIRSVAWVEIPWLGSLKLMINGNTSALDTWASNSIGYLAVAFVTVIMVLMAIGYTSDCLHIKKAKKR</sequence>
<name>M9SB96_METAX</name>
<dbReference type="STRING" id="1236689.MMALV_00030"/>
<organism evidence="2 3">
    <name type="scientific">Methanomethylophilus alvi (strain Mx1201)</name>
    <dbReference type="NCBI Taxonomy" id="1236689"/>
    <lineage>
        <taxon>Archaea</taxon>
        <taxon>Methanobacteriati</taxon>
        <taxon>Thermoplasmatota</taxon>
        <taxon>Thermoplasmata</taxon>
        <taxon>Methanomassiliicoccales</taxon>
        <taxon>Methanomethylophilaceae</taxon>
        <taxon>Methanomethylophilus</taxon>
    </lineage>
</organism>
<dbReference type="eggNOG" id="arCOG01739">
    <property type="taxonomic scope" value="Archaea"/>
</dbReference>
<evidence type="ECO:0000313" key="3">
    <source>
        <dbReference type="Proteomes" id="UP000012672"/>
    </source>
</evidence>
<reference evidence="2 3" key="1">
    <citation type="journal article" date="2012" name="J. Bacteriol.">
        <title>Genome sequence of 'Candidatus Methanomethylophilus alvus' Mx1201, a methanogenic archaeon from the human gut belonging to a seventh order of methanogens.</title>
        <authorList>
            <person name="Borrel G."/>
            <person name="Harris H.M."/>
            <person name="Tottey W."/>
            <person name="Mihajlovski A."/>
            <person name="Parisot N."/>
            <person name="Peyretaillade E."/>
            <person name="Peyret P."/>
            <person name="Gribaldo S."/>
            <person name="O'Toole P.W."/>
            <person name="Brugere J.F."/>
        </authorList>
    </citation>
    <scope>NUCLEOTIDE SEQUENCE [LARGE SCALE GENOMIC DNA]</scope>
    <source>
        <strain evidence="2 3">Mx1201</strain>
    </source>
</reference>
<dbReference type="AlphaFoldDB" id="M9SB96"/>
<evidence type="ECO:0000256" key="1">
    <source>
        <dbReference type="SAM" id="Phobius"/>
    </source>
</evidence>
<keyword evidence="1" id="KW-1133">Transmembrane helix</keyword>
<dbReference type="Proteomes" id="UP000012672">
    <property type="component" value="Chromosome"/>
</dbReference>
<proteinExistence type="predicted"/>